<reference evidence="3 4" key="1">
    <citation type="submission" date="2020-07" db="EMBL/GenBank/DDBJ databases">
        <title>Sequencing the genomes of 1000 actinobacteria strains.</title>
        <authorList>
            <person name="Klenk H.-P."/>
        </authorList>
    </citation>
    <scope>NUCLEOTIDE SEQUENCE [LARGE SCALE GENOMIC DNA]</scope>
    <source>
        <strain evidence="3 4">DSM 24482</strain>
    </source>
</reference>
<evidence type="ECO:0000313" key="4">
    <source>
        <dbReference type="Proteomes" id="UP000577956"/>
    </source>
</evidence>
<sequence>MHRVGDVVDGYELTPDGTWERPSPTAGSPYDLGDVVNGHMLVADPGAGLRWVPLRRAPLAPYAVGDVVEEHVLTPDGDWVHLAQRERTPPADAARAARTASARTGPTTTTRPAPAPRATVPGAAVSTTTPAPRPAPQRATAAGSTTTSAAQRTAAMRQPTVQQPAVRQAAAGAAPARPRYEVGDVVNGHVLTPDMRWEPVGRAVAAPRGQDPAPQPSTRTSGNPFGGLVVLAAIGFVVLRACTGG</sequence>
<proteinExistence type="predicted"/>
<feature type="region of interest" description="Disordered" evidence="1">
    <location>
        <begin position="86"/>
        <end position="177"/>
    </location>
</feature>
<dbReference type="EMBL" id="BONN01000009">
    <property type="protein sequence ID" value="GIG33698.1"/>
    <property type="molecule type" value="Genomic_DNA"/>
</dbReference>
<reference evidence="2 5" key="2">
    <citation type="submission" date="2021-01" db="EMBL/GenBank/DDBJ databases">
        <title>Whole genome shotgun sequence of Cellulomonas oligotrophica NBRC 109435.</title>
        <authorList>
            <person name="Komaki H."/>
            <person name="Tamura T."/>
        </authorList>
    </citation>
    <scope>NUCLEOTIDE SEQUENCE [LARGE SCALE GENOMIC DNA]</scope>
    <source>
        <strain evidence="2 5">NBRC 109435</strain>
    </source>
</reference>
<name>A0A7Y9JXR5_9CELL</name>
<feature type="region of interest" description="Disordered" evidence="1">
    <location>
        <begin position="204"/>
        <end position="224"/>
    </location>
</feature>
<keyword evidence="5" id="KW-1185">Reference proteome</keyword>
<evidence type="ECO:0000313" key="5">
    <source>
        <dbReference type="Proteomes" id="UP000618382"/>
    </source>
</evidence>
<dbReference type="Proteomes" id="UP000618382">
    <property type="component" value="Unassembled WGS sequence"/>
</dbReference>
<accession>A0A7Y9JXR5</accession>
<dbReference type="AlphaFoldDB" id="A0A7Y9JXR5"/>
<dbReference type="EMBL" id="JACCBK010000001">
    <property type="protein sequence ID" value="NYD84994.1"/>
    <property type="molecule type" value="Genomic_DNA"/>
</dbReference>
<evidence type="ECO:0000313" key="3">
    <source>
        <dbReference type="EMBL" id="NYD84994.1"/>
    </source>
</evidence>
<protein>
    <submittedName>
        <fullName evidence="3">Uncharacterized protein</fullName>
    </submittedName>
</protein>
<evidence type="ECO:0000313" key="2">
    <source>
        <dbReference type="EMBL" id="GIG33698.1"/>
    </source>
</evidence>
<dbReference type="Proteomes" id="UP000577956">
    <property type="component" value="Unassembled WGS sequence"/>
</dbReference>
<dbReference type="RefSeq" id="WP_140458742.1">
    <property type="nucleotide sequence ID" value="NZ_BAABFI010000003.1"/>
</dbReference>
<comment type="caution">
    <text evidence="3">The sequence shown here is derived from an EMBL/GenBank/DDBJ whole genome shotgun (WGS) entry which is preliminary data.</text>
</comment>
<evidence type="ECO:0000256" key="1">
    <source>
        <dbReference type="SAM" id="MobiDB-lite"/>
    </source>
</evidence>
<gene>
    <name evidence="3" type="ORF">BKA21_000543</name>
    <name evidence="2" type="ORF">Col01nite_28570</name>
</gene>
<feature type="region of interest" description="Disordered" evidence="1">
    <location>
        <begin position="1"/>
        <end position="26"/>
    </location>
</feature>
<organism evidence="3 4">
    <name type="scientific">Cellulomonas oligotrophica</name>
    <dbReference type="NCBI Taxonomy" id="931536"/>
    <lineage>
        <taxon>Bacteria</taxon>
        <taxon>Bacillati</taxon>
        <taxon>Actinomycetota</taxon>
        <taxon>Actinomycetes</taxon>
        <taxon>Micrococcales</taxon>
        <taxon>Cellulomonadaceae</taxon>
        <taxon>Cellulomonas</taxon>
    </lineage>
</organism>
<feature type="compositionally biased region" description="Low complexity" evidence="1">
    <location>
        <begin position="90"/>
        <end position="177"/>
    </location>
</feature>